<organism evidence="2 3">
    <name type="scientific">Subtercola frigoramans</name>
    <dbReference type="NCBI Taxonomy" id="120298"/>
    <lineage>
        <taxon>Bacteria</taxon>
        <taxon>Bacillati</taxon>
        <taxon>Actinomycetota</taxon>
        <taxon>Actinomycetes</taxon>
        <taxon>Micrococcales</taxon>
        <taxon>Microbacteriaceae</taxon>
        <taxon>Subtercola</taxon>
    </lineage>
</organism>
<evidence type="ECO:0000259" key="1">
    <source>
        <dbReference type="SMART" id="SM01126"/>
    </source>
</evidence>
<sequence>MAQKNGVSALGLQRVLGLKSYETAWAWMHKLRRAMVVPNRDVLSGVVEVDETYVGGISRGNAGRSSDKLGVMFAAEMVTARKLGRVRLEPTPTGGLALIEFTQRVVAPASKVRTDGARELRRLSGLGYDHTYFTQLGSSVPAHVDLPGVHMVASLLKRWLTGTLHYGASSDHLAYYLDEFVFRFNRRTAASRGLLFYRLLEQAVNTGPQPLSDLIVGAQFD</sequence>
<reference evidence="2 3" key="1">
    <citation type="submission" date="2021-01" db="EMBL/GenBank/DDBJ databases">
        <title>Sequencing the genomes of 1000 actinobacteria strains.</title>
        <authorList>
            <person name="Klenk H.-P."/>
        </authorList>
    </citation>
    <scope>NUCLEOTIDE SEQUENCE [LARGE SCALE GENOMIC DNA]</scope>
    <source>
        <strain evidence="2 3">DSM 13057</strain>
    </source>
</reference>
<dbReference type="EMBL" id="JAFBBU010000001">
    <property type="protein sequence ID" value="MBM7470533.1"/>
    <property type="molecule type" value="Genomic_DNA"/>
</dbReference>
<protein>
    <submittedName>
        <fullName evidence="2">Transposase-like protein</fullName>
    </submittedName>
</protein>
<keyword evidence="3" id="KW-1185">Reference proteome</keyword>
<proteinExistence type="predicted"/>
<evidence type="ECO:0000313" key="2">
    <source>
        <dbReference type="EMBL" id="MBM7470533.1"/>
    </source>
</evidence>
<feature type="domain" description="ISXO2-like transposase" evidence="1">
    <location>
        <begin position="42"/>
        <end position="185"/>
    </location>
</feature>
<comment type="caution">
    <text evidence="2">The sequence shown here is derived from an EMBL/GenBank/DDBJ whole genome shotgun (WGS) entry which is preliminary data.</text>
</comment>
<gene>
    <name evidence="2" type="ORF">JOE66_000167</name>
</gene>
<dbReference type="SMART" id="SM01126">
    <property type="entry name" value="DDE_Tnp_IS1595"/>
    <property type="match status" value="1"/>
</dbReference>
<dbReference type="Proteomes" id="UP000776164">
    <property type="component" value="Unassembled WGS sequence"/>
</dbReference>
<dbReference type="InterPro" id="IPR024445">
    <property type="entry name" value="Tnp_ISXO2-like"/>
</dbReference>
<name>A0ABS2L0D2_9MICO</name>
<evidence type="ECO:0000313" key="3">
    <source>
        <dbReference type="Proteomes" id="UP000776164"/>
    </source>
</evidence>
<accession>A0ABS2L0D2</accession>
<dbReference type="Pfam" id="PF12762">
    <property type="entry name" value="DDE_Tnp_IS1595"/>
    <property type="match status" value="1"/>
</dbReference>
<dbReference type="NCBIfam" id="NF033547">
    <property type="entry name" value="transpos_IS1595"/>
    <property type="match status" value="1"/>
</dbReference>